<organism evidence="10 11">
    <name type="scientific">Mytilus coruscus</name>
    <name type="common">Sea mussel</name>
    <dbReference type="NCBI Taxonomy" id="42192"/>
    <lineage>
        <taxon>Eukaryota</taxon>
        <taxon>Metazoa</taxon>
        <taxon>Spiralia</taxon>
        <taxon>Lophotrochozoa</taxon>
        <taxon>Mollusca</taxon>
        <taxon>Bivalvia</taxon>
        <taxon>Autobranchia</taxon>
        <taxon>Pteriomorphia</taxon>
        <taxon>Mytilida</taxon>
        <taxon>Mytiloidea</taxon>
        <taxon>Mytilidae</taxon>
        <taxon>Mytilinae</taxon>
        <taxon>Mytilus</taxon>
    </lineage>
</organism>
<sequence>MFCKLCFIAVVATSVALKSPVLIWSPSRGLSDLPPSYTGQTVNSDDFQQSYVKPLTKDNNLVVFLQDRLSLQDLNHHADVYNPYSDGGAFKNIKSFMEDQFSAQISSVMSPWSGLENIMKDFEGKVHKVMESADLDKLDLGGQANIIIVHLTPVQGSSNEGKVFSDNDVKMAEVTKQLTKRGIKYTAVYTGKSATKISNIQASGISRRLQAVDDVANSNATFLNITCPGRSSPFFFYLRGLEVMAQSNESNYNNNNITLEDDGTTCENDTAVLKLKGKEEDMILKLEWSMWIDNITEYWIIRENMVFLEWKNNSKTVSANETLVIKPGDLMAPKHFSYHCSMYKITTLRANSTANITLMFDGLQFQPFNIMDDQFSDGWDCVVFFTPGIWMAIISVSIMILIVLYGLGMIASLKTMDRYDDPKGKTITVNVNE</sequence>
<evidence type="ECO:0000256" key="1">
    <source>
        <dbReference type="ARBA" id="ARBA00004167"/>
    </source>
</evidence>
<feature type="domain" description="V-type proton ATPase subunit S1/VOA1 transmembrane" evidence="9">
    <location>
        <begin position="384"/>
        <end position="421"/>
    </location>
</feature>
<accession>A0A6J8EA55</accession>
<reference evidence="10 11" key="1">
    <citation type="submission" date="2020-06" db="EMBL/GenBank/DDBJ databases">
        <authorList>
            <person name="Li R."/>
            <person name="Bekaert M."/>
        </authorList>
    </citation>
    <scope>NUCLEOTIDE SEQUENCE [LARGE SCALE GENOMIC DNA]</scope>
    <source>
        <strain evidence="11">wild</strain>
    </source>
</reference>
<evidence type="ECO:0000256" key="7">
    <source>
        <dbReference type="SAM" id="SignalP"/>
    </source>
</evidence>
<evidence type="ECO:0000313" key="11">
    <source>
        <dbReference type="Proteomes" id="UP000507470"/>
    </source>
</evidence>
<dbReference type="InterPro" id="IPR046755">
    <property type="entry name" value="VAS1_LD"/>
</dbReference>
<keyword evidence="3 6" id="KW-0812">Transmembrane</keyword>
<dbReference type="GO" id="GO:0001671">
    <property type="term" value="F:ATPase activator activity"/>
    <property type="evidence" value="ECO:0007669"/>
    <property type="project" value="TreeGrafter"/>
</dbReference>
<evidence type="ECO:0000256" key="3">
    <source>
        <dbReference type="ARBA" id="ARBA00022692"/>
    </source>
</evidence>
<name>A0A6J8EA55_MYTCO</name>
<dbReference type="PANTHER" id="PTHR12471:SF7">
    <property type="entry name" value="V-TYPE PROTON ATPASE SUBUNIT S1"/>
    <property type="match status" value="1"/>
</dbReference>
<feature type="domain" description="V-type proton ATPase subunit S1 luminal" evidence="8">
    <location>
        <begin position="235"/>
        <end position="368"/>
    </location>
</feature>
<proteinExistence type="inferred from homology"/>
<evidence type="ECO:0000256" key="5">
    <source>
        <dbReference type="ARBA" id="ARBA00023136"/>
    </source>
</evidence>
<evidence type="ECO:0000313" key="10">
    <source>
        <dbReference type="EMBL" id="CAC5417300.1"/>
    </source>
</evidence>
<dbReference type="Pfam" id="PF05827">
    <property type="entry name" value="VAS1_LD"/>
    <property type="match status" value="1"/>
</dbReference>
<dbReference type="EMBL" id="CACVKT020008734">
    <property type="protein sequence ID" value="CAC5417300.1"/>
    <property type="molecule type" value="Genomic_DNA"/>
</dbReference>
<dbReference type="InterPro" id="IPR046756">
    <property type="entry name" value="VAS1/VOA1_TM"/>
</dbReference>
<dbReference type="GO" id="GO:0033176">
    <property type="term" value="C:proton-transporting V-type ATPase complex"/>
    <property type="evidence" value="ECO:0007669"/>
    <property type="project" value="TreeGrafter"/>
</dbReference>
<feature type="chain" id="PRO_5026837318" evidence="7">
    <location>
        <begin position="17"/>
        <end position="433"/>
    </location>
</feature>
<dbReference type="InterPro" id="IPR008388">
    <property type="entry name" value="Ac45_acc_su"/>
</dbReference>
<keyword evidence="7" id="KW-0732">Signal</keyword>
<dbReference type="GO" id="GO:0030641">
    <property type="term" value="P:regulation of cellular pH"/>
    <property type="evidence" value="ECO:0007669"/>
    <property type="project" value="TreeGrafter"/>
</dbReference>
<dbReference type="OrthoDB" id="9985059at2759"/>
<dbReference type="Gene3D" id="2.40.160.110">
    <property type="match status" value="1"/>
</dbReference>
<evidence type="ECO:0000256" key="2">
    <source>
        <dbReference type="ARBA" id="ARBA00009037"/>
    </source>
</evidence>
<keyword evidence="11" id="KW-1185">Reference proteome</keyword>
<dbReference type="Pfam" id="PF20520">
    <property type="entry name" value="Ac45-VOA1_TM"/>
    <property type="match status" value="1"/>
</dbReference>
<keyword evidence="4 6" id="KW-1133">Transmembrane helix</keyword>
<keyword evidence="5 6" id="KW-0472">Membrane</keyword>
<comment type="subcellular location">
    <subcellularLocation>
        <location evidence="1">Membrane</location>
        <topology evidence="1">Single-pass membrane protein</topology>
    </subcellularLocation>
</comment>
<feature type="transmembrane region" description="Helical" evidence="6">
    <location>
        <begin position="389"/>
        <end position="413"/>
    </location>
</feature>
<evidence type="ECO:0000259" key="9">
    <source>
        <dbReference type="Pfam" id="PF20520"/>
    </source>
</evidence>
<protein>
    <submittedName>
        <fullName evidence="10">ATPeVS1</fullName>
    </submittedName>
</protein>
<evidence type="ECO:0000256" key="6">
    <source>
        <dbReference type="SAM" id="Phobius"/>
    </source>
</evidence>
<feature type="signal peptide" evidence="7">
    <location>
        <begin position="1"/>
        <end position="16"/>
    </location>
</feature>
<comment type="similarity">
    <text evidence="2">Belongs to the vacuolar ATPase subunit S1 family.</text>
</comment>
<evidence type="ECO:0000256" key="4">
    <source>
        <dbReference type="ARBA" id="ARBA00022989"/>
    </source>
</evidence>
<dbReference type="AlphaFoldDB" id="A0A6J8EA55"/>
<evidence type="ECO:0000259" key="8">
    <source>
        <dbReference type="Pfam" id="PF05827"/>
    </source>
</evidence>
<gene>
    <name evidence="10" type="ORF">MCOR_49819</name>
</gene>
<dbReference type="PANTHER" id="PTHR12471">
    <property type="entry name" value="VACUOLAR ATP SYNTHASE SUBUNIT S1"/>
    <property type="match status" value="1"/>
</dbReference>
<dbReference type="Proteomes" id="UP000507470">
    <property type="component" value="Unassembled WGS sequence"/>
</dbReference>